<dbReference type="EMBL" id="JABSTQ010009120">
    <property type="protein sequence ID" value="KAG0432763.1"/>
    <property type="molecule type" value="Genomic_DNA"/>
</dbReference>
<organism evidence="1 2">
    <name type="scientific">Ixodes persulcatus</name>
    <name type="common">Taiga tick</name>
    <dbReference type="NCBI Taxonomy" id="34615"/>
    <lineage>
        <taxon>Eukaryota</taxon>
        <taxon>Metazoa</taxon>
        <taxon>Ecdysozoa</taxon>
        <taxon>Arthropoda</taxon>
        <taxon>Chelicerata</taxon>
        <taxon>Arachnida</taxon>
        <taxon>Acari</taxon>
        <taxon>Parasitiformes</taxon>
        <taxon>Ixodida</taxon>
        <taxon>Ixodoidea</taxon>
        <taxon>Ixodidae</taxon>
        <taxon>Ixodinae</taxon>
        <taxon>Ixodes</taxon>
    </lineage>
</organism>
<comment type="caution">
    <text evidence="1">The sequence shown here is derived from an EMBL/GenBank/DDBJ whole genome shotgun (WGS) entry which is preliminary data.</text>
</comment>
<gene>
    <name evidence="1" type="ORF">HPB47_020534</name>
</gene>
<protein>
    <submittedName>
        <fullName evidence="1">Uncharacterized protein</fullName>
    </submittedName>
</protein>
<keyword evidence="2" id="KW-1185">Reference proteome</keyword>
<dbReference type="Proteomes" id="UP000805193">
    <property type="component" value="Unassembled WGS sequence"/>
</dbReference>
<reference evidence="1 2" key="1">
    <citation type="journal article" date="2020" name="Cell">
        <title>Large-Scale Comparative Analyses of Tick Genomes Elucidate Their Genetic Diversity and Vector Capacities.</title>
        <authorList>
            <consortium name="Tick Genome and Microbiome Consortium (TIGMIC)"/>
            <person name="Jia N."/>
            <person name="Wang J."/>
            <person name="Shi W."/>
            <person name="Du L."/>
            <person name="Sun Y."/>
            <person name="Zhan W."/>
            <person name="Jiang J.F."/>
            <person name="Wang Q."/>
            <person name="Zhang B."/>
            <person name="Ji P."/>
            <person name="Bell-Sakyi L."/>
            <person name="Cui X.M."/>
            <person name="Yuan T.T."/>
            <person name="Jiang B.G."/>
            <person name="Yang W.F."/>
            <person name="Lam T.T."/>
            <person name="Chang Q.C."/>
            <person name="Ding S.J."/>
            <person name="Wang X.J."/>
            <person name="Zhu J.G."/>
            <person name="Ruan X.D."/>
            <person name="Zhao L."/>
            <person name="Wei J.T."/>
            <person name="Ye R.Z."/>
            <person name="Que T.C."/>
            <person name="Du C.H."/>
            <person name="Zhou Y.H."/>
            <person name="Cheng J.X."/>
            <person name="Dai P.F."/>
            <person name="Guo W.B."/>
            <person name="Han X.H."/>
            <person name="Huang E.J."/>
            <person name="Li L.F."/>
            <person name="Wei W."/>
            <person name="Gao Y.C."/>
            <person name="Liu J.Z."/>
            <person name="Shao H.Z."/>
            <person name="Wang X."/>
            <person name="Wang C.C."/>
            <person name="Yang T.C."/>
            <person name="Huo Q.B."/>
            <person name="Li W."/>
            <person name="Chen H.Y."/>
            <person name="Chen S.E."/>
            <person name="Zhou L.G."/>
            <person name="Ni X.B."/>
            <person name="Tian J.H."/>
            <person name="Sheng Y."/>
            <person name="Liu T."/>
            <person name="Pan Y.S."/>
            <person name="Xia L.Y."/>
            <person name="Li J."/>
            <person name="Zhao F."/>
            <person name="Cao W.C."/>
        </authorList>
    </citation>
    <scope>NUCLEOTIDE SEQUENCE [LARGE SCALE GENOMIC DNA]</scope>
    <source>
        <strain evidence="1">Iper-2018</strain>
    </source>
</reference>
<proteinExistence type="predicted"/>
<accession>A0AC60QHB2</accession>
<name>A0AC60QHB2_IXOPE</name>
<evidence type="ECO:0000313" key="1">
    <source>
        <dbReference type="EMBL" id="KAG0432763.1"/>
    </source>
</evidence>
<evidence type="ECO:0000313" key="2">
    <source>
        <dbReference type="Proteomes" id="UP000805193"/>
    </source>
</evidence>
<sequence>MSDPQPLDAGIIKNVKHLYTKCIVRRYLAQKDPGKLTLLDAMHYLNASWESLTRKTVNNCFRTSRHSPEVEEREPCANDDMDEELQCAGAGQVFSDFVAVDNNVPTSDTQTVADIEEHEPETPPAVTFARAMATLDVLLRHPRQPCSRGGPADAAERTLPGKRSGSAPAEADGHFREERDQH</sequence>